<dbReference type="RefSeq" id="WP_170920727.1">
    <property type="nucleotide sequence ID" value="NZ_FUWJ01000001.1"/>
</dbReference>
<dbReference type="CDD" id="cd01097">
    <property type="entry name" value="Tetrahydromethanopterin_reductase"/>
    <property type="match status" value="1"/>
</dbReference>
<proteinExistence type="predicted"/>
<sequence length="347" mass="38169">MQVFTMLPVNDWNQTGSAARAAETAGFDALMTVEAKHDPFLPLAVAALATKRIALTTSVAVAFPRSPAVTAMQAWDLHANSTGRFVLGLGSQVKGHNERRFGVPWTPPAPRLRDYVRALRAIWRCWQTGEELRHEGEHYRLTLMTPDFSPEPTGLPMVPVTIAAVGPAMLRVAGEVADGVRLHPICSRRYLEEVCMPRLVEGMRRSGRKRENFNVHGGGFIATGPDAASVAKAMDWVRFRIAFYGSTRTYMPILELHGLQDLGMKLHDLSVQGRWREMAALVSDDVVRIFAACGTYDEIVPAIETRFGGAADAIELNFAPGTEPGPMRELVANIHRIPHAFQGFATT</sequence>
<gene>
    <name evidence="2" type="ORF">SAMN02745126_00176</name>
</gene>
<organism evidence="2 3">
    <name type="scientific">Enhydrobacter aerosaccus</name>
    <dbReference type="NCBI Taxonomy" id="225324"/>
    <lineage>
        <taxon>Bacteria</taxon>
        <taxon>Pseudomonadati</taxon>
        <taxon>Pseudomonadota</taxon>
        <taxon>Alphaproteobacteria</taxon>
        <taxon>Hyphomicrobiales</taxon>
        <taxon>Enhydrobacter</taxon>
    </lineage>
</organism>
<dbReference type="AlphaFoldDB" id="A0A1T4JMC4"/>
<keyword evidence="3" id="KW-1185">Reference proteome</keyword>
<dbReference type="InterPro" id="IPR019919">
    <property type="entry name" value="Lucif-like_OxRdtase_MSMEG_2256"/>
</dbReference>
<dbReference type="SUPFAM" id="SSF51679">
    <property type="entry name" value="Bacterial luciferase-like"/>
    <property type="match status" value="1"/>
</dbReference>
<dbReference type="PANTHER" id="PTHR43244:SF2">
    <property type="entry name" value="CONSERVED HYPOTHETICAL ALANINE AND PROLINE-RICH PROTEIN"/>
    <property type="match status" value="1"/>
</dbReference>
<name>A0A1T4JMC4_9HYPH</name>
<evidence type="ECO:0000313" key="2">
    <source>
        <dbReference type="EMBL" id="SJZ31346.1"/>
    </source>
</evidence>
<evidence type="ECO:0000313" key="3">
    <source>
        <dbReference type="Proteomes" id="UP000190092"/>
    </source>
</evidence>
<dbReference type="InterPro" id="IPR050564">
    <property type="entry name" value="F420-G6PD/mer"/>
</dbReference>
<dbReference type="Pfam" id="PF00296">
    <property type="entry name" value="Bac_luciferase"/>
    <property type="match status" value="1"/>
</dbReference>
<dbReference type="Gene3D" id="3.20.20.30">
    <property type="entry name" value="Luciferase-like domain"/>
    <property type="match status" value="1"/>
</dbReference>
<dbReference type="EMBL" id="FUWJ01000001">
    <property type="protein sequence ID" value="SJZ31346.1"/>
    <property type="molecule type" value="Genomic_DNA"/>
</dbReference>
<dbReference type="InterPro" id="IPR036661">
    <property type="entry name" value="Luciferase-like_sf"/>
</dbReference>
<feature type="domain" description="Luciferase-like" evidence="1">
    <location>
        <begin position="10"/>
        <end position="306"/>
    </location>
</feature>
<accession>A0A1T4JMC4</accession>
<dbReference type="PANTHER" id="PTHR43244">
    <property type="match status" value="1"/>
</dbReference>
<dbReference type="NCBIfam" id="TIGR03617">
    <property type="entry name" value="F420_MSMEG_2256"/>
    <property type="match status" value="1"/>
</dbReference>
<reference evidence="3" key="1">
    <citation type="submission" date="2017-02" db="EMBL/GenBank/DDBJ databases">
        <authorList>
            <person name="Varghese N."/>
            <person name="Submissions S."/>
        </authorList>
    </citation>
    <scope>NUCLEOTIDE SEQUENCE [LARGE SCALE GENOMIC DNA]</scope>
    <source>
        <strain evidence="3">ATCC 27094</strain>
    </source>
</reference>
<dbReference type="GO" id="GO:0016705">
    <property type="term" value="F:oxidoreductase activity, acting on paired donors, with incorporation or reduction of molecular oxygen"/>
    <property type="evidence" value="ECO:0007669"/>
    <property type="project" value="InterPro"/>
</dbReference>
<dbReference type="Proteomes" id="UP000190092">
    <property type="component" value="Unassembled WGS sequence"/>
</dbReference>
<dbReference type="InterPro" id="IPR011251">
    <property type="entry name" value="Luciferase-like_dom"/>
</dbReference>
<evidence type="ECO:0000259" key="1">
    <source>
        <dbReference type="Pfam" id="PF00296"/>
    </source>
</evidence>
<protein>
    <submittedName>
        <fullName evidence="2">Probable F420-dependent oxidoreductase, MSMEG_2256 family</fullName>
    </submittedName>
</protein>
<dbReference type="STRING" id="225324.SAMN02745126_00176"/>